<sequence>MNIMDPFIRVAENDRWRALVEFYKRKTNEAQDTLCEGTQVDDDLITEGATVTHDGNILADTHLIRNELESGTTADTIKYRQVFTDLYGISIDDADKYIAHPQLVRIWNIRASLCTDVWYVPAEAEDLLVERIDPWLDALHQIPTEDWTRALAQGGELDRLLGVSRLRLRRRLGTEPEEERANEVLTYAVSAIK</sequence>
<name>A0ACC3DQ52_9PEZI</name>
<dbReference type="Proteomes" id="UP001186974">
    <property type="component" value="Unassembled WGS sequence"/>
</dbReference>
<evidence type="ECO:0000313" key="2">
    <source>
        <dbReference type="Proteomes" id="UP001186974"/>
    </source>
</evidence>
<comment type="caution">
    <text evidence="1">The sequence shown here is derived from an EMBL/GenBank/DDBJ whole genome shotgun (WGS) entry which is preliminary data.</text>
</comment>
<evidence type="ECO:0000313" key="1">
    <source>
        <dbReference type="EMBL" id="KAK3078810.1"/>
    </source>
</evidence>
<protein>
    <submittedName>
        <fullName evidence="1">Uncharacterized protein</fullName>
    </submittedName>
</protein>
<accession>A0ACC3DQ52</accession>
<reference evidence="1" key="1">
    <citation type="submission" date="2024-09" db="EMBL/GenBank/DDBJ databases">
        <title>Black Yeasts Isolated from many extreme environments.</title>
        <authorList>
            <person name="Coleine C."/>
            <person name="Stajich J.E."/>
            <person name="Selbmann L."/>
        </authorList>
    </citation>
    <scope>NUCLEOTIDE SEQUENCE</scope>
    <source>
        <strain evidence="1">CCFEE 5737</strain>
    </source>
</reference>
<proteinExistence type="predicted"/>
<keyword evidence="2" id="KW-1185">Reference proteome</keyword>
<gene>
    <name evidence="1" type="ORF">LTS18_006565</name>
</gene>
<organism evidence="1 2">
    <name type="scientific">Coniosporium uncinatum</name>
    <dbReference type="NCBI Taxonomy" id="93489"/>
    <lineage>
        <taxon>Eukaryota</taxon>
        <taxon>Fungi</taxon>
        <taxon>Dikarya</taxon>
        <taxon>Ascomycota</taxon>
        <taxon>Pezizomycotina</taxon>
        <taxon>Dothideomycetes</taxon>
        <taxon>Dothideomycetes incertae sedis</taxon>
        <taxon>Coniosporium</taxon>
    </lineage>
</organism>
<dbReference type="EMBL" id="JAWDJW010001598">
    <property type="protein sequence ID" value="KAK3078810.1"/>
    <property type="molecule type" value="Genomic_DNA"/>
</dbReference>